<proteinExistence type="predicted"/>
<feature type="domain" description="GLUG" evidence="2">
    <location>
        <begin position="366"/>
        <end position="391"/>
    </location>
</feature>
<dbReference type="Proteomes" id="UP000624703">
    <property type="component" value="Unassembled WGS sequence"/>
</dbReference>
<dbReference type="Pfam" id="PF07581">
    <property type="entry name" value="Glug"/>
    <property type="match status" value="3"/>
</dbReference>
<dbReference type="Gene3D" id="2.160.20.110">
    <property type="match status" value="1"/>
</dbReference>
<evidence type="ECO:0000313" key="3">
    <source>
        <dbReference type="EMBL" id="MBK1791970.1"/>
    </source>
</evidence>
<dbReference type="SUPFAM" id="SSF51126">
    <property type="entry name" value="Pectin lyase-like"/>
    <property type="match status" value="1"/>
</dbReference>
<organism evidence="3 4">
    <name type="scientific">Persicirhabdus sediminis</name>
    <dbReference type="NCBI Taxonomy" id="454144"/>
    <lineage>
        <taxon>Bacteria</taxon>
        <taxon>Pseudomonadati</taxon>
        <taxon>Verrucomicrobiota</taxon>
        <taxon>Verrucomicrobiia</taxon>
        <taxon>Verrucomicrobiales</taxon>
        <taxon>Verrucomicrobiaceae</taxon>
        <taxon>Persicirhabdus</taxon>
    </lineage>
</organism>
<feature type="chain" id="PRO_5035235695" description="GLUG domain-containing protein" evidence="1">
    <location>
        <begin position="27"/>
        <end position="488"/>
    </location>
</feature>
<name>A0A8J7SJ82_9BACT</name>
<protein>
    <recommendedName>
        <fullName evidence="2">GLUG domain-containing protein</fullName>
    </recommendedName>
</protein>
<dbReference type="EMBL" id="JAENIM010000042">
    <property type="protein sequence ID" value="MBK1791970.1"/>
    <property type="molecule type" value="Genomic_DNA"/>
</dbReference>
<gene>
    <name evidence="3" type="ORF">JIN82_12485</name>
</gene>
<dbReference type="AlphaFoldDB" id="A0A8J7SJ82"/>
<evidence type="ECO:0000313" key="4">
    <source>
        <dbReference type="Proteomes" id="UP000624703"/>
    </source>
</evidence>
<feature type="signal peptide" evidence="1">
    <location>
        <begin position="1"/>
        <end position="26"/>
    </location>
</feature>
<feature type="domain" description="GLUG" evidence="2">
    <location>
        <begin position="333"/>
        <end position="356"/>
    </location>
</feature>
<reference evidence="3" key="1">
    <citation type="submission" date="2021-01" db="EMBL/GenBank/DDBJ databases">
        <title>Modified the classification status of verrucomicrobia.</title>
        <authorList>
            <person name="Feng X."/>
        </authorList>
    </citation>
    <scope>NUCLEOTIDE SEQUENCE</scope>
    <source>
        <strain evidence="3">_KCTC 22039</strain>
    </source>
</reference>
<dbReference type="InterPro" id="IPR011493">
    <property type="entry name" value="GLUG"/>
</dbReference>
<dbReference type="InterPro" id="IPR011050">
    <property type="entry name" value="Pectin_lyase_fold/virulence"/>
</dbReference>
<sequence length="488" mass="50487">MLMIDVKSINTAIFTPLFLAIGLAGASANDPAVNVSIQLDSGNCVLSWQANDQASGYKIWFSENLIDGFQLIDELADGSAASWQQQLDFACGFYKVEQLVDEVTTDPTTGFAAGSGTSDDPYQIAAAVHLQKLFSDSSLWGDSFKLTRNVSMAGVEVAAGVGTLEEPFSGEFDGNGFTISGLAINQPEASGVAMFSELYDARISNVVMDEVNIVGWADVSALAAYAEDSVIENCHVLGGSVTGVNAVGGVVGTLYYAEIISSSSAANITATQTGIGGLVGAMYGSTGLVEDCWASGNVSSSNSYVGGLVGDASNEAVIRNSYATGKVTGWEFVGGLVGLAQRKCVIEYCYSSSDVSSVMLAGKTSATRAGGLLGEAENSTVQYCYAAGNVTGYEMVGGLLGSCYNTAITECHSLAFVTAETSVGGLLGVHASGNLKRNYWSIDGSGQQSSAGSVTGLTAAEMAEQSSFVSWNASVWDFSGDYPVLIAQ</sequence>
<keyword evidence="1" id="KW-0732">Signal</keyword>
<comment type="caution">
    <text evidence="3">The sequence shown here is derived from an EMBL/GenBank/DDBJ whole genome shotgun (WGS) entry which is preliminary data.</text>
</comment>
<feature type="domain" description="GLUG" evidence="2">
    <location>
        <begin position="301"/>
        <end position="328"/>
    </location>
</feature>
<keyword evidence="4" id="KW-1185">Reference proteome</keyword>
<evidence type="ECO:0000259" key="2">
    <source>
        <dbReference type="Pfam" id="PF07581"/>
    </source>
</evidence>
<evidence type="ECO:0000256" key="1">
    <source>
        <dbReference type="SAM" id="SignalP"/>
    </source>
</evidence>
<accession>A0A8J7SJ82</accession>